<gene>
    <name evidence="1" type="ORF">ASZ90_007633</name>
</gene>
<comment type="caution">
    <text evidence="1">The sequence shown here is derived from an EMBL/GenBank/DDBJ whole genome shotgun (WGS) entry which is preliminary data.</text>
</comment>
<dbReference type="AlphaFoldDB" id="A0A0W8FP02"/>
<protein>
    <submittedName>
        <fullName evidence="1">Uncharacterized protein</fullName>
    </submittedName>
</protein>
<reference evidence="1" key="1">
    <citation type="journal article" date="2015" name="Proc. Natl. Acad. Sci. U.S.A.">
        <title>Networks of energetic and metabolic interactions define dynamics in microbial communities.</title>
        <authorList>
            <person name="Embree M."/>
            <person name="Liu J.K."/>
            <person name="Al-Bassam M.M."/>
            <person name="Zengler K."/>
        </authorList>
    </citation>
    <scope>NUCLEOTIDE SEQUENCE</scope>
</reference>
<evidence type="ECO:0000313" key="1">
    <source>
        <dbReference type="EMBL" id="KUG22587.1"/>
    </source>
</evidence>
<sequence length="88" mass="9736">MAEVKTYTFKHKEVVEALVKKQDLHEGIWGIYIEFGISAGNVSNQPDQADMTPAAIIPVLKIGLQRFDKENNLSVDAAEVNPVKGKIK</sequence>
<accession>A0A0W8FP02</accession>
<organism evidence="1">
    <name type="scientific">hydrocarbon metagenome</name>
    <dbReference type="NCBI Taxonomy" id="938273"/>
    <lineage>
        <taxon>unclassified sequences</taxon>
        <taxon>metagenomes</taxon>
        <taxon>ecological metagenomes</taxon>
    </lineage>
</organism>
<dbReference type="EMBL" id="LNQE01000954">
    <property type="protein sequence ID" value="KUG22587.1"/>
    <property type="molecule type" value="Genomic_DNA"/>
</dbReference>
<proteinExistence type="predicted"/>
<name>A0A0W8FP02_9ZZZZ</name>